<dbReference type="GO" id="GO:0034080">
    <property type="term" value="P:CENP-A containing chromatin assembly"/>
    <property type="evidence" value="ECO:0007669"/>
    <property type="project" value="TreeGrafter"/>
</dbReference>
<organism evidence="14 15">
    <name type="scientific">Erpetoichthys calabaricus</name>
    <name type="common">Rope fish</name>
    <name type="synonym">Calamoichthys calabaricus</name>
    <dbReference type="NCBI Taxonomy" id="27687"/>
    <lineage>
        <taxon>Eukaryota</taxon>
        <taxon>Metazoa</taxon>
        <taxon>Chordata</taxon>
        <taxon>Craniata</taxon>
        <taxon>Vertebrata</taxon>
        <taxon>Euteleostomi</taxon>
        <taxon>Actinopterygii</taxon>
        <taxon>Polypteriformes</taxon>
        <taxon>Polypteridae</taxon>
        <taxon>Erpetoichthys</taxon>
    </lineage>
</organism>
<reference evidence="14" key="1">
    <citation type="submission" date="2021-06" db="EMBL/GenBank/DDBJ databases">
        <authorList>
            <consortium name="Wellcome Sanger Institute Data Sharing"/>
        </authorList>
    </citation>
    <scope>NUCLEOTIDE SEQUENCE [LARGE SCALE GENOMIC DNA]</scope>
</reference>
<keyword evidence="7" id="KW-0498">Mitosis</keyword>
<dbReference type="InterPro" id="IPR034752">
    <property type="entry name" value="Mis18"/>
</dbReference>
<evidence type="ECO:0000256" key="5">
    <source>
        <dbReference type="ARBA" id="ARBA00022618"/>
    </source>
</evidence>
<dbReference type="Proteomes" id="UP000694620">
    <property type="component" value="Chromosome 16"/>
</dbReference>
<dbReference type="InterPro" id="IPR004910">
    <property type="entry name" value="Yippee/Mis18/Cereblon"/>
</dbReference>
<sequence length="240" mass="26975">MQAPSIYESKFLKKTFVFGELSFEHHTTDVAFISSSTNSKECMEQSAVSIAPNTENDEVQNVDKTFSIMNSSADENSGEHTLPQEDELKIRDNVTFHCARCKNIFGDYLAVCGEEKELQTIILVAVTKIVKRDSALQFGVKGRLLGCVYKHLVCSGCSEYVGISICSSTDALAQIRNYFLLFKEKVNCYVFQLKEMVPASNMEFSIQKYKNVLAKLQLEASLMEKRLTALEKRVNGVCDE</sequence>
<evidence type="ECO:0000256" key="6">
    <source>
        <dbReference type="ARBA" id="ARBA00022723"/>
    </source>
</evidence>
<dbReference type="PANTHER" id="PTHR16431:SF3">
    <property type="entry name" value="PROTEIN MIS18-BETA"/>
    <property type="match status" value="1"/>
</dbReference>
<keyword evidence="15" id="KW-1185">Reference proteome</keyword>
<dbReference type="GO" id="GO:0005634">
    <property type="term" value="C:nucleus"/>
    <property type="evidence" value="ECO:0007669"/>
    <property type="project" value="UniProtKB-SubCell"/>
</dbReference>
<evidence type="ECO:0000256" key="3">
    <source>
        <dbReference type="ARBA" id="ARBA00004584"/>
    </source>
</evidence>
<evidence type="ECO:0000256" key="12">
    <source>
        <dbReference type="SAM" id="Coils"/>
    </source>
</evidence>
<comment type="subcellular location">
    <subcellularLocation>
        <location evidence="3">Chromosome</location>
        <location evidence="3">Centromere</location>
    </subcellularLocation>
    <subcellularLocation>
        <location evidence="2">Nucleus</location>
    </subcellularLocation>
</comment>
<evidence type="ECO:0000256" key="10">
    <source>
        <dbReference type="ARBA" id="ARBA00023306"/>
    </source>
</evidence>
<keyword evidence="11" id="KW-0137">Centromere</keyword>
<evidence type="ECO:0000256" key="7">
    <source>
        <dbReference type="ARBA" id="ARBA00022776"/>
    </source>
</evidence>
<evidence type="ECO:0000256" key="11">
    <source>
        <dbReference type="ARBA" id="ARBA00023328"/>
    </source>
</evidence>
<proteinExistence type="predicted"/>
<dbReference type="GO" id="GO:0046872">
    <property type="term" value="F:metal ion binding"/>
    <property type="evidence" value="ECO:0007669"/>
    <property type="project" value="UniProtKB-KW"/>
</dbReference>
<protein>
    <submittedName>
        <fullName evidence="14">Uncharacterized LOC114666919</fullName>
    </submittedName>
</protein>
<feature type="coiled-coil region" evidence="12">
    <location>
        <begin position="206"/>
        <end position="233"/>
    </location>
</feature>
<gene>
    <name evidence="14" type="primary">oip5</name>
</gene>
<comment type="function">
    <text evidence="1">Required for recruitment of CENPA to centromeres and normal chromosome segregation during mitosis.</text>
</comment>
<evidence type="ECO:0000256" key="2">
    <source>
        <dbReference type="ARBA" id="ARBA00004123"/>
    </source>
</evidence>
<keyword evidence="12" id="KW-0175">Coiled coil</keyword>
<feature type="domain" description="Mis18" evidence="13">
    <location>
        <begin position="93"/>
        <end position="191"/>
    </location>
</feature>
<keyword evidence="5" id="KW-0132">Cell division</keyword>
<dbReference type="GeneTree" id="ENSGT00940000175695"/>
<evidence type="ECO:0000256" key="9">
    <source>
        <dbReference type="ARBA" id="ARBA00023242"/>
    </source>
</evidence>
<dbReference type="PROSITE" id="PS51793">
    <property type="entry name" value="MIS18"/>
    <property type="match status" value="1"/>
</dbReference>
<dbReference type="GO" id="GO:0000785">
    <property type="term" value="C:chromatin"/>
    <property type="evidence" value="ECO:0007669"/>
    <property type="project" value="TreeGrafter"/>
</dbReference>
<keyword evidence="8" id="KW-0862">Zinc</keyword>
<dbReference type="Ensembl" id="ENSECRT00000018897.1">
    <property type="protein sequence ID" value="ENSECRP00000018525.1"/>
    <property type="gene ID" value="ENSECRG00000012403.1"/>
</dbReference>
<evidence type="ECO:0000313" key="15">
    <source>
        <dbReference type="Proteomes" id="UP000694620"/>
    </source>
</evidence>
<dbReference type="PANTHER" id="PTHR16431">
    <property type="entry name" value="NEUROGENIC PROTEIN MASTERMIND"/>
    <property type="match status" value="1"/>
</dbReference>
<evidence type="ECO:0000256" key="1">
    <source>
        <dbReference type="ARBA" id="ARBA00003694"/>
    </source>
</evidence>
<keyword evidence="6" id="KW-0479">Metal-binding</keyword>
<reference evidence="14" key="3">
    <citation type="submission" date="2025-09" db="UniProtKB">
        <authorList>
            <consortium name="Ensembl"/>
        </authorList>
    </citation>
    <scope>IDENTIFICATION</scope>
</reference>
<name>A0A8C4SRA5_ERPCA</name>
<evidence type="ECO:0000256" key="4">
    <source>
        <dbReference type="ARBA" id="ARBA00022454"/>
    </source>
</evidence>
<dbReference type="GO" id="GO:0007059">
    <property type="term" value="P:chromosome segregation"/>
    <property type="evidence" value="ECO:0007669"/>
    <property type="project" value="TreeGrafter"/>
</dbReference>
<keyword evidence="4" id="KW-0158">Chromosome</keyword>
<accession>A0A8C4SRA5</accession>
<evidence type="ECO:0000256" key="8">
    <source>
        <dbReference type="ARBA" id="ARBA00022833"/>
    </source>
</evidence>
<dbReference type="Pfam" id="PF03226">
    <property type="entry name" value="Yippee-Mis18"/>
    <property type="match status" value="1"/>
</dbReference>
<evidence type="ECO:0000313" key="14">
    <source>
        <dbReference type="Ensembl" id="ENSECRP00000018525.1"/>
    </source>
</evidence>
<evidence type="ECO:0000259" key="13">
    <source>
        <dbReference type="PROSITE" id="PS51793"/>
    </source>
</evidence>
<keyword evidence="9" id="KW-0539">Nucleus</keyword>
<keyword evidence="10" id="KW-0131">Cell cycle</keyword>
<reference evidence="14" key="2">
    <citation type="submission" date="2025-08" db="UniProtKB">
        <authorList>
            <consortium name="Ensembl"/>
        </authorList>
    </citation>
    <scope>IDENTIFICATION</scope>
</reference>
<dbReference type="GO" id="GO:0000775">
    <property type="term" value="C:chromosome, centromeric region"/>
    <property type="evidence" value="ECO:0007669"/>
    <property type="project" value="UniProtKB-SubCell"/>
</dbReference>
<dbReference type="AlphaFoldDB" id="A0A8C4SRA5"/>
<dbReference type="GO" id="GO:0051301">
    <property type="term" value="P:cell division"/>
    <property type="evidence" value="ECO:0007669"/>
    <property type="project" value="UniProtKB-KW"/>
</dbReference>